<dbReference type="InterPro" id="IPR002898">
    <property type="entry name" value="MotA_ExbB_proton_chnl"/>
</dbReference>
<keyword evidence="5 7" id="KW-0472">Membrane</keyword>
<feature type="domain" description="MotA/TolQ/ExbB proton channel" evidence="8">
    <location>
        <begin position="136"/>
        <end position="232"/>
    </location>
</feature>
<dbReference type="PANTHER" id="PTHR30625:SF11">
    <property type="entry name" value="MOTA_TOLQ_EXBB PROTON CHANNEL DOMAIN-CONTAINING PROTEIN"/>
    <property type="match status" value="1"/>
</dbReference>
<evidence type="ECO:0000256" key="6">
    <source>
        <dbReference type="RuleBase" id="RU004057"/>
    </source>
</evidence>
<dbReference type="GO" id="GO:0005886">
    <property type="term" value="C:plasma membrane"/>
    <property type="evidence" value="ECO:0007669"/>
    <property type="project" value="UniProtKB-SubCell"/>
</dbReference>
<comment type="caution">
    <text evidence="9">The sequence shown here is derived from an EMBL/GenBank/DDBJ whole genome shotgun (WGS) entry which is preliminary data.</text>
</comment>
<dbReference type="Proteomes" id="UP000179243">
    <property type="component" value="Unassembled WGS sequence"/>
</dbReference>
<protein>
    <recommendedName>
        <fullName evidence="8">MotA/TolQ/ExbB proton channel domain-containing protein</fullName>
    </recommendedName>
</protein>
<feature type="transmembrane region" description="Helical" evidence="7">
    <location>
        <begin position="40"/>
        <end position="61"/>
    </location>
</feature>
<evidence type="ECO:0000313" key="9">
    <source>
        <dbReference type="EMBL" id="OGK04262.1"/>
    </source>
</evidence>
<evidence type="ECO:0000313" key="10">
    <source>
        <dbReference type="Proteomes" id="UP000179243"/>
    </source>
</evidence>
<keyword evidence="2" id="KW-1003">Cell membrane</keyword>
<organism evidence="9 10">
    <name type="scientific">Candidatus Raymondbacteria bacterium RIFOXYD12_FULL_49_13</name>
    <dbReference type="NCBI Taxonomy" id="1817890"/>
    <lineage>
        <taxon>Bacteria</taxon>
        <taxon>Raymondiibacteriota</taxon>
    </lineage>
</organism>
<reference evidence="9 10" key="1">
    <citation type="journal article" date="2016" name="Nat. Commun.">
        <title>Thousands of microbial genomes shed light on interconnected biogeochemical processes in an aquifer system.</title>
        <authorList>
            <person name="Anantharaman K."/>
            <person name="Brown C.T."/>
            <person name="Hug L.A."/>
            <person name="Sharon I."/>
            <person name="Castelle C.J."/>
            <person name="Probst A.J."/>
            <person name="Thomas B.C."/>
            <person name="Singh A."/>
            <person name="Wilkins M.J."/>
            <person name="Karaoz U."/>
            <person name="Brodie E.L."/>
            <person name="Williams K.H."/>
            <person name="Hubbard S.S."/>
            <person name="Banfield J.F."/>
        </authorList>
    </citation>
    <scope>NUCLEOTIDE SEQUENCE [LARGE SCALE GENOMIC DNA]</scope>
</reference>
<comment type="similarity">
    <text evidence="6">Belongs to the exbB/tolQ family.</text>
</comment>
<dbReference type="InterPro" id="IPR050790">
    <property type="entry name" value="ExbB/TolQ_transport"/>
</dbReference>
<keyword evidence="3 7" id="KW-0812">Transmembrane</keyword>
<feature type="transmembrane region" description="Helical" evidence="7">
    <location>
        <begin position="151"/>
        <end position="174"/>
    </location>
</feature>
<gene>
    <name evidence="9" type="ORF">A2519_18040</name>
</gene>
<dbReference type="GO" id="GO:0017038">
    <property type="term" value="P:protein import"/>
    <property type="evidence" value="ECO:0007669"/>
    <property type="project" value="TreeGrafter"/>
</dbReference>
<evidence type="ECO:0000256" key="4">
    <source>
        <dbReference type="ARBA" id="ARBA00022989"/>
    </source>
</evidence>
<keyword evidence="4 7" id="KW-1133">Transmembrane helix</keyword>
<proteinExistence type="inferred from homology"/>
<comment type="subcellular location">
    <subcellularLocation>
        <location evidence="1">Cell membrane</location>
        <topology evidence="1">Multi-pass membrane protein</topology>
    </subcellularLocation>
    <subcellularLocation>
        <location evidence="6">Membrane</location>
        <topology evidence="6">Multi-pass membrane protein</topology>
    </subcellularLocation>
</comment>
<feature type="transmembrane region" description="Helical" evidence="7">
    <location>
        <begin position="194"/>
        <end position="217"/>
    </location>
</feature>
<dbReference type="PANTHER" id="PTHR30625">
    <property type="entry name" value="PROTEIN TOLQ"/>
    <property type="match status" value="1"/>
</dbReference>
<sequence>MPTIQRMFSRVVVLVLFMAGFCHALNPIEMYKAGGWVMHPILGLSVIALYITVERLLVIVLQKLKLKPTEFVKTLEESVKNNNGDKNAIVAEMEALAQKKGGLVASILGTTLAKYKDGVAKGLNVVDLKQWMLQGTETKASSEIPALETHLGAIAVISNIATLLGLLGTVWGLIESFMSIANSPGGIKADEMAGGISVALITTAGGLLVAIPSLVLFNWIKSMIENYVLQIEETVTILIDALTA</sequence>
<keyword evidence="6" id="KW-0813">Transport</keyword>
<dbReference type="EMBL" id="MFYX01000074">
    <property type="protein sequence ID" value="OGK04262.1"/>
    <property type="molecule type" value="Genomic_DNA"/>
</dbReference>
<evidence type="ECO:0000256" key="3">
    <source>
        <dbReference type="ARBA" id="ARBA00022692"/>
    </source>
</evidence>
<dbReference type="AlphaFoldDB" id="A0A1F7FCM4"/>
<evidence type="ECO:0000259" key="8">
    <source>
        <dbReference type="Pfam" id="PF01618"/>
    </source>
</evidence>
<evidence type="ECO:0000256" key="1">
    <source>
        <dbReference type="ARBA" id="ARBA00004651"/>
    </source>
</evidence>
<evidence type="ECO:0000256" key="5">
    <source>
        <dbReference type="ARBA" id="ARBA00023136"/>
    </source>
</evidence>
<evidence type="ECO:0000256" key="7">
    <source>
        <dbReference type="SAM" id="Phobius"/>
    </source>
</evidence>
<evidence type="ECO:0000256" key="2">
    <source>
        <dbReference type="ARBA" id="ARBA00022475"/>
    </source>
</evidence>
<keyword evidence="6" id="KW-0653">Protein transport</keyword>
<dbReference type="Pfam" id="PF01618">
    <property type="entry name" value="MotA_ExbB"/>
    <property type="match status" value="1"/>
</dbReference>
<name>A0A1F7FCM4_UNCRA</name>
<accession>A0A1F7FCM4</accession>